<proteinExistence type="predicted"/>
<name>A0A0S3SRC7_PHAAN</name>
<gene>
    <name evidence="1" type="primary">Vigan.08G208100</name>
    <name evidence="1" type="ORF">VIGAN_08208100</name>
</gene>
<protein>
    <submittedName>
        <fullName evidence="1">Uncharacterized protein</fullName>
    </submittedName>
</protein>
<evidence type="ECO:0000313" key="1">
    <source>
        <dbReference type="EMBL" id="BAT95370.1"/>
    </source>
</evidence>
<dbReference type="AlphaFoldDB" id="A0A0S3SRC7"/>
<organism evidence="1 2">
    <name type="scientific">Vigna angularis var. angularis</name>
    <dbReference type="NCBI Taxonomy" id="157739"/>
    <lineage>
        <taxon>Eukaryota</taxon>
        <taxon>Viridiplantae</taxon>
        <taxon>Streptophyta</taxon>
        <taxon>Embryophyta</taxon>
        <taxon>Tracheophyta</taxon>
        <taxon>Spermatophyta</taxon>
        <taxon>Magnoliopsida</taxon>
        <taxon>eudicotyledons</taxon>
        <taxon>Gunneridae</taxon>
        <taxon>Pentapetalae</taxon>
        <taxon>rosids</taxon>
        <taxon>fabids</taxon>
        <taxon>Fabales</taxon>
        <taxon>Fabaceae</taxon>
        <taxon>Papilionoideae</taxon>
        <taxon>50 kb inversion clade</taxon>
        <taxon>NPAAA clade</taxon>
        <taxon>indigoferoid/millettioid clade</taxon>
        <taxon>Phaseoleae</taxon>
        <taxon>Vigna</taxon>
    </lineage>
</organism>
<dbReference type="EMBL" id="AP015041">
    <property type="protein sequence ID" value="BAT95370.1"/>
    <property type="molecule type" value="Genomic_DNA"/>
</dbReference>
<evidence type="ECO:0000313" key="2">
    <source>
        <dbReference type="Proteomes" id="UP000291084"/>
    </source>
</evidence>
<accession>A0A0S3SRC7</accession>
<dbReference type="Proteomes" id="UP000291084">
    <property type="component" value="Chromosome 8"/>
</dbReference>
<sequence>MGVLRRARENYFPFSLVRTHFFIFMDKPSVEVLSSRRQGEFLLLLRSTEVAGQKGRSPSLSLFRFGLLVGEPLFSFVFAPDRASNPA</sequence>
<reference evidence="1 2" key="1">
    <citation type="journal article" date="2015" name="Sci. Rep.">
        <title>The power of single molecule real-time sequencing technology in the de novo assembly of a eukaryotic genome.</title>
        <authorList>
            <person name="Sakai H."/>
            <person name="Naito K."/>
            <person name="Ogiso-Tanaka E."/>
            <person name="Takahashi Y."/>
            <person name="Iseki K."/>
            <person name="Muto C."/>
            <person name="Satou K."/>
            <person name="Teruya K."/>
            <person name="Shiroma A."/>
            <person name="Shimoji M."/>
            <person name="Hirano T."/>
            <person name="Itoh T."/>
            <person name="Kaga A."/>
            <person name="Tomooka N."/>
        </authorList>
    </citation>
    <scope>NUCLEOTIDE SEQUENCE [LARGE SCALE GENOMIC DNA]</scope>
    <source>
        <strain evidence="2">cv. Shumari</strain>
    </source>
</reference>
<keyword evidence="2" id="KW-1185">Reference proteome</keyword>